<organism evidence="2 3">
    <name type="scientific">Persephonella hydrogeniphila</name>
    <dbReference type="NCBI Taxonomy" id="198703"/>
    <lineage>
        <taxon>Bacteria</taxon>
        <taxon>Pseudomonadati</taxon>
        <taxon>Aquificota</taxon>
        <taxon>Aquificia</taxon>
        <taxon>Aquificales</taxon>
        <taxon>Hydrogenothermaceae</taxon>
        <taxon>Persephonella</taxon>
    </lineage>
</organism>
<keyword evidence="3" id="KW-1185">Reference proteome</keyword>
<evidence type="ECO:0000313" key="3">
    <source>
        <dbReference type="Proteomes" id="UP000219036"/>
    </source>
</evidence>
<feature type="transmembrane region" description="Helical" evidence="1">
    <location>
        <begin position="89"/>
        <end position="111"/>
    </location>
</feature>
<dbReference type="EMBL" id="OBEI01000002">
    <property type="protein sequence ID" value="SNZ06390.1"/>
    <property type="molecule type" value="Genomic_DNA"/>
</dbReference>
<keyword evidence="1" id="KW-1133">Transmembrane helix</keyword>
<keyword evidence="1" id="KW-0812">Transmembrane</keyword>
<dbReference type="Proteomes" id="UP000219036">
    <property type="component" value="Unassembled WGS sequence"/>
</dbReference>
<name>A0A285NAC7_9AQUI</name>
<dbReference type="AlphaFoldDB" id="A0A285NAC7"/>
<evidence type="ECO:0008006" key="4">
    <source>
        <dbReference type="Google" id="ProtNLM"/>
    </source>
</evidence>
<proteinExistence type="predicted"/>
<gene>
    <name evidence="2" type="ORF">SAMN06265182_0660</name>
</gene>
<dbReference type="RefSeq" id="WP_096999846.1">
    <property type="nucleotide sequence ID" value="NZ_OBEI01000002.1"/>
</dbReference>
<keyword evidence="1" id="KW-0472">Membrane</keyword>
<dbReference type="OrthoDB" id="9814593at2"/>
<sequence>MKPAFLIFFFAGILFLLEISTGAYLFLEKYGFSVDKATEYITGNPEKFIPKKSIHGLLEIHFPHFFAVFISIFVILHFFYFFKIRAIYFFLSFFLFIFGFLNIISPFLILYNAGFSILKIISFSVFFFLFTFTVIILIILTVNRLIEKCQI</sequence>
<protein>
    <recommendedName>
        <fullName evidence="4">DUF4306 domain-containing protein</fullName>
    </recommendedName>
</protein>
<evidence type="ECO:0000256" key="1">
    <source>
        <dbReference type="SAM" id="Phobius"/>
    </source>
</evidence>
<reference evidence="3" key="1">
    <citation type="submission" date="2017-09" db="EMBL/GenBank/DDBJ databases">
        <authorList>
            <person name="Varghese N."/>
            <person name="Submissions S."/>
        </authorList>
    </citation>
    <scope>NUCLEOTIDE SEQUENCE [LARGE SCALE GENOMIC DNA]</scope>
    <source>
        <strain evidence="3">DSM 15103</strain>
    </source>
</reference>
<feature type="transmembrane region" description="Helical" evidence="1">
    <location>
        <begin position="117"/>
        <end position="142"/>
    </location>
</feature>
<accession>A0A285NAC7</accession>
<feature type="transmembrane region" description="Helical" evidence="1">
    <location>
        <begin position="62"/>
        <end position="82"/>
    </location>
</feature>
<evidence type="ECO:0000313" key="2">
    <source>
        <dbReference type="EMBL" id="SNZ06390.1"/>
    </source>
</evidence>